<keyword evidence="3" id="KW-1185">Reference proteome</keyword>
<protein>
    <recommendedName>
        <fullName evidence="4">Gluconate 2-dehydrogenase subunit 3 family protein</fullName>
    </recommendedName>
</protein>
<proteinExistence type="predicted"/>
<sequence length="210" mass="23553">MTPYVSKIDRRTALKWLSAAAATLLTAPQIARARTYVKTPTGYGTDPDMLNPTSPWDRIMTERQLQVAAVMTDIILPEEPPHPAPSMIGVPDFINEWVSSPYEQTQDDQKIILDGLDWIDAEAKRRFSAGYAECGHDAQVTMMADIATDTDSTYHRFFDRFRTLTLGGYYTTPAGFEDIGYLGNVPMEHYPGPADDIKAMLEERMKKIGI</sequence>
<keyword evidence="1" id="KW-0732">Signal</keyword>
<feature type="chain" id="PRO_5037379843" description="Gluconate 2-dehydrogenase subunit 3 family protein" evidence="1">
    <location>
        <begin position="34"/>
        <end position="210"/>
    </location>
</feature>
<dbReference type="InterPro" id="IPR027056">
    <property type="entry name" value="Gluconate_2DH_su3"/>
</dbReference>
<feature type="signal peptide" evidence="1">
    <location>
        <begin position="1"/>
        <end position="33"/>
    </location>
</feature>
<dbReference type="EMBL" id="BNCI01000001">
    <property type="protein sequence ID" value="GHF13368.1"/>
    <property type="molecule type" value="Genomic_DNA"/>
</dbReference>
<comment type="caution">
    <text evidence="2">The sequence shown here is derived from an EMBL/GenBank/DDBJ whole genome shotgun (WGS) entry which is preliminary data.</text>
</comment>
<reference evidence="2" key="2">
    <citation type="submission" date="2020-09" db="EMBL/GenBank/DDBJ databases">
        <authorList>
            <person name="Sun Q."/>
            <person name="Kim S."/>
        </authorList>
    </citation>
    <scope>NUCLEOTIDE SEQUENCE</scope>
    <source>
        <strain evidence="2">KCTC 42590</strain>
    </source>
</reference>
<dbReference type="AlphaFoldDB" id="A0A919E4P5"/>
<evidence type="ECO:0000256" key="1">
    <source>
        <dbReference type="SAM" id="SignalP"/>
    </source>
</evidence>
<organism evidence="2 3">
    <name type="scientific">Kordiimonas sediminis</name>
    <dbReference type="NCBI Taxonomy" id="1735581"/>
    <lineage>
        <taxon>Bacteria</taxon>
        <taxon>Pseudomonadati</taxon>
        <taxon>Pseudomonadota</taxon>
        <taxon>Alphaproteobacteria</taxon>
        <taxon>Kordiimonadales</taxon>
        <taxon>Kordiimonadaceae</taxon>
        <taxon>Kordiimonas</taxon>
    </lineage>
</organism>
<evidence type="ECO:0000313" key="2">
    <source>
        <dbReference type="EMBL" id="GHF13368.1"/>
    </source>
</evidence>
<evidence type="ECO:0000313" key="3">
    <source>
        <dbReference type="Proteomes" id="UP000630923"/>
    </source>
</evidence>
<reference evidence="2" key="1">
    <citation type="journal article" date="2014" name="Int. J. Syst. Evol. Microbiol.">
        <title>Complete genome sequence of Corynebacterium casei LMG S-19264T (=DSM 44701T), isolated from a smear-ripened cheese.</title>
        <authorList>
            <consortium name="US DOE Joint Genome Institute (JGI-PGF)"/>
            <person name="Walter F."/>
            <person name="Albersmeier A."/>
            <person name="Kalinowski J."/>
            <person name="Ruckert C."/>
        </authorList>
    </citation>
    <scope>NUCLEOTIDE SEQUENCE</scope>
    <source>
        <strain evidence="2">KCTC 42590</strain>
    </source>
</reference>
<dbReference type="RefSeq" id="WP_191249900.1">
    <property type="nucleotide sequence ID" value="NZ_BNCI01000001.1"/>
</dbReference>
<evidence type="ECO:0008006" key="4">
    <source>
        <dbReference type="Google" id="ProtNLM"/>
    </source>
</evidence>
<accession>A0A919E4P5</accession>
<dbReference type="PROSITE" id="PS51318">
    <property type="entry name" value="TAT"/>
    <property type="match status" value="1"/>
</dbReference>
<name>A0A919E4P5_9PROT</name>
<dbReference type="Proteomes" id="UP000630923">
    <property type="component" value="Unassembled WGS sequence"/>
</dbReference>
<gene>
    <name evidence="2" type="ORF">GCM10017044_04210</name>
</gene>
<dbReference type="Pfam" id="PF13618">
    <property type="entry name" value="Gluconate_2-dh3"/>
    <property type="match status" value="1"/>
</dbReference>
<dbReference type="InterPro" id="IPR006311">
    <property type="entry name" value="TAT_signal"/>
</dbReference>